<accession>A0A383EVB0</accession>
<sequence>SKSAEFLKIDWSDYKNNFLEFAQQIHDLAGDILISSPNDFKGAHETLSKLAT</sequence>
<organism evidence="1">
    <name type="scientific">marine metagenome</name>
    <dbReference type="NCBI Taxonomy" id="408172"/>
    <lineage>
        <taxon>unclassified sequences</taxon>
        <taxon>metagenomes</taxon>
        <taxon>ecological metagenomes</taxon>
    </lineage>
</organism>
<proteinExistence type="predicted"/>
<dbReference type="EMBL" id="UINC01229114">
    <property type="protein sequence ID" value="SVE60701.1"/>
    <property type="molecule type" value="Genomic_DNA"/>
</dbReference>
<evidence type="ECO:0000313" key="1">
    <source>
        <dbReference type="EMBL" id="SVE60701.1"/>
    </source>
</evidence>
<feature type="non-terminal residue" evidence="1">
    <location>
        <position position="1"/>
    </location>
</feature>
<reference evidence="1" key="1">
    <citation type="submission" date="2018-05" db="EMBL/GenBank/DDBJ databases">
        <authorList>
            <person name="Lanie J.A."/>
            <person name="Ng W.-L."/>
            <person name="Kazmierczak K.M."/>
            <person name="Andrzejewski T.M."/>
            <person name="Davidsen T.M."/>
            <person name="Wayne K.J."/>
            <person name="Tettelin H."/>
            <person name="Glass J.I."/>
            <person name="Rusch D."/>
            <person name="Podicherti R."/>
            <person name="Tsui H.-C.T."/>
            <person name="Winkler M.E."/>
        </authorList>
    </citation>
    <scope>NUCLEOTIDE SEQUENCE</scope>
</reference>
<dbReference type="AlphaFoldDB" id="A0A383EVB0"/>
<name>A0A383EVB0_9ZZZZ</name>
<protein>
    <submittedName>
        <fullName evidence="1">Uncharacterized protein</fullName>
    </submittedName>
</protein>
<gene>
    <name evidence="1" type="ORF">METZ01_LOCUS513555</name>
</gene>